<keyword evidence="1" id="KW-0812">Transmembrane</keyword>
<sequence>MIYMTLIKKLALTIVLLNVLIFLLINLIYTDDIYLFYNGVSMENNFNKPFLAIGYPMISIFIYYFLSHMPVYLFSSSKMVWAFKGTIAVLDNEKNRKIIQKRGKELFEQVNVLIQSIILMASFQVLFQQNISSVFVYSCLGLIMVAMVRTVYLIHKETILS</sequence>
<evidence type="ECO:0000313" key="3">
    <source>
        <dbReference type="Proteomes" id="UP000016658"/>
    </source>
</evidence>
<dbReference type="HOGENOM" id="CLU_1666792_0_0_9"/>
<dbReference type="AlphaFoldDB" id="U2PAN3"/>
<gene>
    <name evidence="2" type="ORF">HMPREF0367_00039</name>
</gene>
<protein>
    <submittedName>
        <fullName evidence="2">Uncharacterized protein</fullName>
    </submittedName>
</protein>
<evidence type="ECO:0000313" key="2">
    <source>
        <dbReference type="EMBL" id="ERK47550.1"/>
    </source>
</evidence>
<dbReference type="Proteomes" id="UP000016658">
    <property type="component" value="Unassembled WGS sequence"/>
</dbReference>
<accession>U2PAN3</accession>
<reference evidence="2 3" key="1">
    <citation type="submission" date="2013-06" db="EMBL/GenBank/DDBJ databases">
        <authorList>
            <person name="Weinstock G."/>
            <person name="Sodergren E."/>
            <person name="Lobos E.A."/>
            <person name="Fulton L."/>
            <person name="Fulton R."/>
            <person name="Courtney L."/>
            <person name="Fronick C."/>
            <person name="O'Laughlin M."/>
            <person name="Godfrey J."/>
            <person name="Wilson R.M."/>
            <person name="Miner T."/>
            <person name="Farmer C."/>
            <person name="Delehaunty K."/>
            <person name="Cordes M."/>
            <person name="Minx P."/>
            <person name="Tomlinson C."/>
            <person name="Chen J."/>
            <person name="Wollam A."/>
            <person name="Pepin K.H."/>
            <person name="Bhonagiri V."/>
            <person name="Zhang X."/>
            <person name="Warren W."/>
            <person name="Mitreva M."/>
            <person name="Mardis E.R."/>
            <person name="Wilson R.K."/>
        </authorList>
    </citation>
    <scope>NUCLEOTIDE SEQUENCE [LARGE SCALE GENOMIC DNA]</scope>
    <source>
        <strain evidence="2 3">ATCC 27803</strain>
    </source>
</reference>
<proteinExistence type="predicted"/>
<feature type="transmembrane region" description="Helical" evidence="1">
    <location>
        <begin position="133"/>
        <end position="154"/>
    </location>
</feature>
<feature type="transmembrane region" description="Helical" evidence="1">
    <location>
        <begin position="12"/>
        <end position="30"/>
    </location>
</feature>
<name>U2PAN3_9FIRM</name>
<organism evidence="2 3">
    <name type="scientific">Faecalitalea cylindroides ATCC 27803</name>
    <dbReference type="NCBI Taxonomy" id="649755"/>
    <lineage>
        <taxon>Bacteria</taxon>
        <taxon>Bacillati</taxon>
        <taxon>Bacillota</taxon>
        <taxon>Erysipelotrichia</taxon>
        <taxon>Erysipelotrichales</taxon>
        <taxon>Erysipelotrichaceae</taxon>
        <taxon>Faecalitalea</taxon>
    </lineage>
</organism>
<evidence type="ECO:0000256" key="1">
    <source>
        <dbReference type="SAM" id="Phobius"/>
    </source>
</evidence>
<feature type="transmembrane region" description="Helical" evidence="1">
    <location>
        <begin position="50"/>
        <end position="74"/>
    </location>
</feature>
<keyword evidence="1" id="KW-1133">Transmembrane helix</keyword>
<comment type="caution">
    <text evidence="2">The sequence shown here is derived from an EMBL/GenBank/DDBJ whole genome shotgun (WGS) entry which is preliminary data.</text>
</comment>
<dbReference type="EMBL" id="AWVI01000003">
    <property type="protein sequence ID" value="ERK47550.1"/>
    <property type="molecule type" value="Genomic_DNA"/>
</dbReference>
<keyword evidence="1" id="KW-0472">Membrane</keyword>